<dbReference type="STRING" id="561180.BIFGAL_04378"/>
<name>D1NWX1_9BIFI</name>
<feature type="region of interest" description="Disordered" evidence="1">
    <location>
        <begin position="336"/>
        <end position="365"/>
    </location>
</feature>
<evidence type="ECO:0000256" key="1">
    <source>
        <dbReference type="SAM" id="MobiDB-lite"/>
    </source>
</evidence>
<dbReference type="InterPro" id="IPR025504">
    <property type="entry name" value="GLUCM_C"/>
</dbReference>
<dbReference type="EMBL" id="ABXB03000007">
    <property type="protein sequence ID" value="EFA22102.1"/>
    <property type="molecule type" value="Genomic_DNA"/>
</dbReference>
<comment type="caution">
    <text evidence="3">The sequence shown here is derived from an EMBL/GenBank/DDBJ whole genome shotgun (WGS) entry which is preliminary data.</text>
</comment>
<evidence type="ECO:0000259" key="2">
    <source>
        <dbReference type="Pfam" id="PF14336"/>
    </source>
</evidence>
<dbReference type="eggNOG" id="ENOG502Z7HZ">
    <property type="taxonomic scope" value="Bacteria"/>
</dbReference>
<proteinExistence type="predicted"/>
<dbReference type="PANTHER" id="PTHR32022">
    <property type="entry name" value="D-GLUTAMATE CYCLASE, MITOCHONDRIAL"/>
    <property type="match status" value="1"/>
</dbReference>
<dbReference type="Gene3D" id="3.90.1640.20">
    <property type="entry name" value="TON_0340"/>
    <property type="match status" value="1"/>
</dbReference>
<organism evidence="3 4">
    <name type="scientific">Bifidobacterium gallicum DSM 20093 = LMG 11596</name>
    <dbReference type="NCBI Taxonomy" id="561180"/>
    <lineage>
        <taxon>Bacteria</taxon>
        <taxon>Bacillati</taxon>
        <taxon>Actinomycetota</taxon>
        <taxon>Actinomycetes</taxon>
        <taxon>Bifidobacteriales</taxon>
        <taxon>Bifidobacteriaceae</taxon>
        <taxon>Bifidobacterium</taxon>
    </lineage>
</organism>
<evidence type="ECO:0000313" key="3">
    <source>
        <dbReference type="EMBL" id="EFA22102.1"/>
    </source>
</evidence>
<gene>
    <name evidence="3" type="ORF">BIFGAL_04378</name>
</gene>
<dbReference type="Proteomes" id="UP000003656">
    <property type="component" value="Unassembled WGS sequence"/>
</dbReference>
<sequence>MHGGGVGHESYGPIAEITKNNERQPMGTNTSSLAYLTSFRFLPRVNALSRLAARDVGRGSETLMTFASGDLFRAARHLAVGKPARALVVTGFYIPQAEHPAAETDGPLGALEVCAALNAMGGESWLVTDEYCDAVIRPSARGVVPDDHVLTAPIGDKFDGWMNHVIDLANAERIDTLIYIERVGPARDGDPRNMRGMNIAQWTAPLSKLTAMQLHTIGVGDGGNEIGMGRVAEFAIAGVVDHGPDIACTVATDELVVAGTSNWGAHALVCAMHAMRHPELAPLLERGWHERALHRIVQHGGLDGVTMRNEASVDGLEPEIYYAGLERMSRLVRKHHGHGAHGLHRRESTMQQPDVSQLAVPMPAQ</sequence>
<dbReference type="PANTHER" id="PTHR32022:SF10">
    <property type="entry name" value="D-GLUTAMATE CYCLASE, MITOCHONDRIAL"/>
    <property type="match status" value="1"/>
</dbReference>
<dbReference type="Pfam" id="PF14336">
    <property type="entry name" value="GLUCM-like_C"/>
    <property type="match status" value="1"/>
</dbReference>
<reference evidence="3 4" key="1">
    <citation type="submission" date="2009-11" db="EMBL/GenBank/DDBJ databases">
        <authorList>
            <person name="Weinstock G."/>
            <person name="Sodergren E."/>
            <person name="Clifton S."/>
            <person name="Fulton L."/>
            <person name="Fulton B."/>
            <person name="Courtney L."/>
            <person name="Fronick C."/>
            <person name="Harrison M."/>
            <person name="Strong C."/>
            <person name="Farmer C."/>
            <person name="Delahaunty K."/>
            <person name="Markovic C."/>
            <person name="Hall O."/>
            <person name="Minx P."/>
            <person name="Tomlinson C."/>
            <person name="Mitreva M."/>
            <person name="Nelson J."/>
            <person name="Hou S."/>
            <person name="Wollam A."/>
            <person name="Pepin K.H."/>
            <person name="Johnson M."/>
            <person name="Bhonagiri V."/>
            <person name="Nash W.E."/>
            <person name="Warren W."/>
            <person name="Chinwalla A."/>
            <person name="Mardis E.R."/>
            <person name="Wilson R.K."/>
        </authorList>
    </citation>
    <scope>NUCLEOTIDE SEQUENCE [LARGE SCALE GENOMIC DNA]</scope>
    <source>
        <strain evidence="3 4">DSM 20093</strain>
    </source>
</reference>
<accession>D1NWX1</accession>
<dbReference type="AlphaFoldDB" id="D1NWX1"/>
<feature type="domain" description="D-glutamate cyclase-like C-terminal" evidence="2">
    <location>
        <begin position="49"/>
        <end position="320"/>
    </location>
</feature>
<protein>
    <recommendedName>
        <fullName evidence="2">D-glutamate cyclase-like C-terminal domain-containing protein</fullName>
    </recommendedName>
</protein>
<evidence type="ECO:0000313" key="4">
    <source>
        <dbReference type="Proteomes" id="UP000003656"/>
    </source>
</evidence>